<dbReference type="EC" id="6.3.4.15" evidence="5"/>
<dbReference type="InterPro" id="IPR004143">
    <property type="entry name" value="BPL_LPL_catalytic"/>
</dbReference>
<dbReference type="Pfam" id="PF03099">
    <property type="entry name" value="BPL_LplA_LipB"/>
    <property type="match status" value="1"/>
</dbReference>
<dbReference type="Proteomes" id="UP000234253">
    <property type="component" value="Unassembled WGS sequence"/>
</dbReference>
<gene>
    <name evidence="9" type="ORF">CEX73_03420</name>
</gene>
<dbReference type="RefSeq" id="WP_101627182.1">
    <property type="nucleotide sequence ID" value="NZ_NJPO01000187.1"/>
</dbReference>
<evidence type="ECO:0000256" key="3">
    <source>
        <dbReference type="ARBA" id="ARBA00022840"/>
    </source>
</evidence>
<reference evidence="9 10" key="1">
    <citation type="submission" date="2017-06" db="EMBL/GenBank/DDBJ databases">
        <title>Metabolic interaction between xylem feeders and their symbionts.</title>
        <authorList>
            <person name="Chouaia B."/>
        </authorList>
    </citation>
    <scope>NUCLEOTIDE SEQUENCE [LARGE SCALE GENOMIC DNA]</scope>
    <source>
        <strain evidence="9 10">Gra</strain>
    </source>
</reference>
<protein>
    <recommendedName>
        <fullName evidence="5">biotin--[biotin carboxyl-carrier protein] ligase</fullName>
        <ecNumber evidence="5">6.3.4.15</ecNumber>
    </recommendedName>
</protein>
<dbReference type="SUPFAM" id="SSF50037">
    <property type="entry name" value="C-terminal domain of transcriptional repressors"/>
    <property type="match status" value="1"/>
</dbReference>
<sequence>MRLEPYYDNIINTSMSIPLNIFHISQAVNLLTDQSNILNEQVIQAHLSTGRLVVLPVINSTNQYLINRISHLQPGDACVAEYQLHGRGRRGRKWISQFRNNIYYSIYWYFKQQGPSVLIGLSLMVGIIVADILQNFGVTNVLVKWPNDLYLNNRKLAGILVEMIGQSIVIGIGINLAMPTIAKEWISLHEIGNYIIRNALVAELTNALCKALLLFEQEGFFPFMLRWRTLDYLYNKKVNILLNEYQKVTGIARGINTQGAFLLEQKGKIYSYINGEIGWYS</sequence>
<dbReference type="SUPFAM" id="SSF55681">
    <property type="entry name" value="Class II aaRS and biotin synthetases"/>
    <property type="match status" value="1"/>
</dbReference>
<comment type="catalytic activity">
    <reaction evidence="6">
        <text>biotin + L-lysyl-[protein] + ATP = N(6)-biotinyl-L-lysyl-[protein] + AMP + diphosphate + H(+)</text>
        <dbReference type="Rhea" id="RHEA:11756"/>
        <dbReference type="Rhea" id="RHEA-COMP:9752"/>
        <dbReference type="Rhea" id="RHEA-COMP:10505"/>
        <dbReference type="ChEBI" id="CHEBI:15378"/>
        <dbReference type="ChEBI" id="CHEBI:29969"/>
        <dbReference type="ChEBI" id="CHEBI:30616"/>
        <dbReference type="ChEBI" id="CHEBI:33019"/>
        <dbReference type="ChEBI" id="CHEBI:57586"/>
        <dbReference type="ChEBI" id="CHEBI:83144"/>
        <dbReference type="ChEBI" id="CHEBI:456215"/>
        <dbReference type="EC" id="6.3.4.15"/>
    </reaction>
</comment>
<evidence type="ECO:0000256" key="2">
    <source>
        <dbReference type="ARBA" id="ARBA00022741"/>
    </source>
</evidence>
<dbReference type="Gene3D" id="3.30.930.10">
    <property type="entry name" value="Bira Bifunctional Protein, Domain 2"/>
    <property type="match status" value="1"/>
</dbReference>
<keyword evidence="4" id="KW-0092">Biotin</keyword>
<evidence type="ECO:0000313" key="10">
    <source>
        <dbReference type="Proteomes" id="UP000234253"/>
    </source>
</evidence>
<dbReference type="InterPro" id="IPR045864">
    <property type="entry name" value="aa-tRNA-synth_II/BPL/LPL"/>
</dbReference>
<dbReference type="Pfam" id="PF02237">
    <property type="entry name" value="BPL_C"/>
    <property type="match status" value="1"/>
</dbReference>
<organism evidence="9 10">
    <name type="scientific">Candidatus Palibaumannia cicadellinicola</name>
    <dbReference type="NCBI Taxonomy" id="186490"/>
    <lineage>
        <taxon>Bacteria</taxon>
        <taxon>Pseudomonadati</taxon>
        <taxon>Pseudomonadota</taxon>
        <taxon>Gammaproteobacteria</taxon>
        <taxon>Candidatus Palibaumannia</taxon>
    </lineage>
</organism>
<dbReference type="GO" id="GO:0005737">
    <property type="term" value="C:cytoplasm"/>
    <property type="evidence" value="ECO:0007669"/>
    <property type="project" value="TreeGrafter"/>
</dbReference>
<feature type="transmembrane region" description="Helical" evidence="7">
    <location>
        <begin position="117"/>
        <end position="136"/>
    </location>
</feature>
<evidence type="ECO:0000256" key="4">
    <source>
        <dbReference type="ARBA" id="ARBA00023267"/>
    </source>
</evidence>
<dbReference type="GO" id="GO:0005524">
    <property type="term" value="F:ATP binding"/>
    <property type="evidence" value="ECO:0007669"/>
    <property type="project" value="UniProtKB-KW"/>
</dbReference>
<keyword evidence="7" id="KW-0812">Transmembrane</keyword>
<keyword evidence="1 9" id="KW-0436">Ligase</keyword>
<keyword evidence="7" id="KW-0472">Membrane</keyword>
<name>A0A2N4XV76_9GAMM</name>
<evidence type="ECO:0000256" key="5">
    <source>
        <dbReference type="ARBA" id="ARBA00024227"/>
    </source>
</evidence>
<dbReference type="GO" id="GO:0004077">
    <property type="term" value="F:biotin--[biotin carboxyl-carrier protein] ligase activity"/>
    <property type="evidence" value="ECO:0007669"/>
    <property type="project" value="UniProtKB-EC"/>
</dbReference>
<keyword evidence="2" id="KW-0547">Nucleotide-binding</keyword>
<dbReference type="PANTHER" id="PTHR12835:SF5">
    <property type="entry name" value="BIOTIN--PROTEIN LIGASE"/>
    <property type="match status" value="1"/>
</dbReference>
<accession>A0A2N4XV76</accession>
<comment type="caution">
    <text evidence="9">The sequence shown here is derived from an EMBL/GenBank/DDBJ whole genome shotgun (WGS) entry which is preliminary data.</text>
</comment>
<evidence type="ECO:0000256" key="1">
    <source>
        <dbReference type="ARBA" id="ARBA00022598"/>
    </source>
</evidence>
<dbReference type="NCBIfam" id="TIGR00121">
    <property type="entry name" value="birA_ligase"/>
    <property type="match status" value="1"/>
</dbReference>
<dbReference type="OrthoDB" id="9807064at2"/>
<dbReference type="InterPro" id="IPR004408">
    <property type="entry name" value="Biotin_CoA_COase_ligase"/>
</dbReference>
<dbReference type="EMBL" id="NJPO01000187">
    <property type="protein sequence ID" value="PLK57792.1"/>
    <property type="molecule type" value="Genomic_DNA"/>
</dbReference>
<dbReference type="AlphaFoldDB" id="A0A2N4XV76"/>
<dbReference type="CDD" id="cd16442">
    <property type="entry name" value="BPL"/>
    <property type="match status" value="1"/>
</dbReference>
<evidence type="ECO:0000256" key="6">
    <source>
        <dbReference type="ARBA" id="ARBA00047846"/>
    </source>
</evidence>
<proteinExistence type="predicted"/>
<keyword evidence="3" id="KW-0067">ATP-binding</keyword>
<evidence type="ECO:0000313" key="9">
    <source>
        <dbReference type="EMBL" id="PLK57792.1"/>
    </source>
</evidence>
<dbReference type="PANTHER" id="PTHR12835">
    <property type="entry name" value="BIOTIN PROTEIN LIGASE"/>
    <property type="match status" value="1"/>
</dbReference>
<feature type="transmembrane region" description="Helical" evidence="7">
    <location>
        <begin position="156"/>
        <end position="178"/>
    </location>
</feature>
<dbReference type="InterPro" id="IPR008988">
    <property type="entry name" value="Transcriptional_repressor_C"/>
</dbReference>
<evidence type="ECO:0000259" key="8">
    <source>
        <dbReference type="PROSITE" id="PS51733"/>
    </source>
</evidence>
<dbReference type="InterPro" id="IPR003142">
    <property type="entry name" value="BPL_C"/>
</dbReference>
<dbReference type="PROSITE" id="PS51733">
    <property type="entry name" value="BPL_LPL_CATALYTIC"/>
    <property type="match status" value="1"/>
</dbReference>
<feature type="domain" description="BPL/LPL catalytic" evidence="8">
    <location>
        <begin position="37"/>
        <end position="220"/>
    </location>
</feature>
<keyword evidence="7" id="KW-1133">Transmembrane helix</keyword>
<evidence type="ECO:0000256" key="7">
    <source>
        <dbReference type="SAM" id="Phobius"/>
    </source>
</evidence>
<dbReference type="Gene3D" id="2.30.30.100">
    <property type="match status" value="1"/>
</dbReference>